<evidence type="ECO:0000313" key="1">
    <source>
        <dbReference type="EMBL" id="MBB5832622.1"/>
    </source>
</evidence>
<accession>A0A841AH78</accession>
<dbReference type="EMBL" id="JACHLZ010000001">
    <property type="protein sequence ID" value="MBB5832622.1"/>
    <property type="molecule type" value="Genomic_DNA"/>
</dbReference>
<gene>
    <name evidence="1" type="ORF">HNR70_002435</name>
</gene>
<proteinExistence type="predicted"/>
<dbReference type="AlphaFoldDB" id="A0A841AH78"/>
<keyword evidence="2" id="KW-1185">Reference proteome</keyword>
<reference evidence="1 2" key="1">
    <citation type="submission" date="2020-08" db="EMBL/GenBank/DDBJ databases">
        <title>Sequencing the genomes of 1000 actinobacteria strains.</title>
        <authorList>
            <person name="Klenk H.-P."/>
        </authorList>
    </citation>
    <scope>NUCLEOTIDE SEQUENCE [LARGE SCALE GENOMIC DNA]</scope>
    <source>
        <strain evidence="1 2">DSM 28796</strain>
    </source>
</reference>
<evidence type="ECO:0000313" key="2">
    <source>
        <dbReference type="Proteomes" id="UP000588158"/>
    </source>
</evidence>
<sequence>MSTPMNNSLPWPTGAEVLPIATVRPVLDRLSSLVTTHADDAALVPGLAVAEEDVAGDPPPALEQLTDELGGITVCGLPVLDLLVENRTDVGPYTLLGDTTAYYPLYETPDAAVILTLDEDGNPGAVYGIGEDLALQLAARDLPTYLGLFADALEATLTDLAARGPAADDTDADRTDAAEQLMDAHLFAAILGMVEADDVPEAPFTAPGADTPAGVPDGALAVADLRDAEPGTRTDAMEVEVDGDPLDVRLAWSSAGLVLSVHTD</sequence>
<comment type="caution">
    <text evidence="1">The sequence shown here is derived from an EMBL/GenBank/DDBJ whole genome shotgun (WGS) entry which is preliminary data.</text>
</comment>
<protein>
    <submittedName>
        <fullName evidence="1">Uncharacterized protein</fullName>
    </submittedName>
</protein>
<name>A0A841AH78_9MICO</name>
<dbReference type="RefSeq" id="WP_312857658.1">
    <property type="nucleotide sequence ID" value="NZ_JACHLZ010000001.1"/>
</dbReference>
<organism evidence="1 2">
    <name type="scientific">Brachybacterium aquaticum</name>
    <dbReference type="NCBI Taxonomy" id="1432564"/>
    <lineage>
        <taxon>Bacteria</taxon>
        <taxon>Bacillati</taxon>
        <taxon>Actinomycetota</taxon>
        <taxon>Actinomycetes</taxon>
        <taxon>Micrococcales</taxon>
        <taxon>Dermabacteraceae</taxon>
        <taxon>Brachybacterium</taxon>
    </lineage>
</organism>
<dbReference type="Proteomes" id="UP000588158">
    <property type="component" value="Unassembled WGS sequence"/>
</dbReference>